<keyword evidence="1 4" id="KW-0489">Methyltransferase</keyword>
<organism evidence="4 5">
    <name type="scientific">Marinigracilibium pacificum</name>
    <dbReference type="NCBI Taxonomy" id="2729599"/>
    <lineage>
        <taxon>Bacteria</taxon>
        <taxon>Pseudomonadati</taxon>
        <taxon>Bacteroidota</taxon>
        <taxon>Cytophagia</taxon>
        <taxon>Cytophagales</taxon>
        <taxon>Flammeovirgaceae</taxon>
        <taxon>Marinigracilibium</taxon>
    </lineage>
</organism>
<evidence type="ECO:0000313" key="5">
    <source>
        <dbReference type="Proteomes" id="UP000559010"/>
    </source>
</evidence>
<dbReference type="RefSeq" id="WP_169679704.1">
    <property type="nucleotide sequence ID" value="NZ_JABBNU010000004.1"/>
</dbReference>
<evidence type="ECO:0000256" key="2">
    <source>
        <dbReference type="ARBA" id="ARBA00022679"/>
    </source>
</evidence>
<accession>A0A848J164</accession>
<dbReference type="Gene3D" id="3.40.50.150">
    <property type="entry name" value="Vaccinia Virus protein VP39"/>
    <property type="match status" value="1"/>
</dbReference>
<protein>
    <submittedName>
        <fullName evidence="4">L-histidine N(Alpha)-methyltransferase</fullName>
    </submittedName>
</protein>
<dbReference type="Proteomes" id="UP000559010">
    <property type="component" value="Unassembled WGS sequence"/>
</dbReference>
<dbReference type="InterPro" id="IPR051128">
    <property type="entry name" value="EgtD_Methyltrsf_superfamily"/>
</dbReference>
<gene>
    <name evidence="4" type="ORF">HH304_07425</name>
</gene>
<dbReference type="PANTHER" id="PTHR43397:SF1">
    <property type="entry name" value="ERGOTHIONEINE BIOSYNTHESIS PROTEIN 1"/>
    <property type="match status" value="1"/>
</dbReference>
<comment type="caution">
    <text evidence="4">The sequence shown here is derived from an EMBL/GenBank/DDBJ whole genome shotgun (WGS) entry which is preliminary data.</text>
</comment>
<keyword evidence="5" id="KW-1185">Reference proteome</keyword>
<feature type="domain" description="Histidine-specific methyltransferase SAM-dependent" evidence="3">
    <location>
        <begin position="13"/>
        <end position="320"/>
    </location>
</feature>
<dbReference type="EMBL" id="JABBNU010000004">
    <property type="protein sequence ID" value="NMM48224.1"/>
    <property type="molecule type" value="Genomic_DNA"/>
</dbReference>
<dbReference type="PIRSF" id="PIRSF018005">
    <property type="entry name" value="UCP018005"/>
    <property type="match status" value="1"/>
</dbReference>
<dbReference type="SUPFAM" id="SSF53335">
    <property type="entry name" value="S-adenosyl-L-methionine-dependent methyltransferases"/>
    <property type="match status" value="1"/>
</dbReference>
<reference evidence="4 5" key="1">
    <citation type="submission" date="2020-04" db="EMBL/GenBank/DDBJ databases">
        <title>Flammeovirgaceae bacterium KN852 isolated from deep sea.</title>
        <authorList>
            <person name="Zhang D.-C."/>
        </authorList>
    </citation>
    <scope>NUCLEOTIDE SEQUENCE [LARGE SCALE GENOMIC DNA]</scope>
    <source>
        <strain evidence="4 5">KN852</strain>
    </source>
</reference>
<sequence length="321" mass="37643">MEAKTKTYDKVLAKAVIDGLSQKNKSLPSWLFYDKKGDKLFQQIMKMPEYYLTETERSIIEKNRDNFLHDFEGKDHQFDLIELGAGDGTKTEILLKHFYVQNARFRYIPIDISPDVLIDLENRLNKHLPDLIVIPKPKSFYDALDDLDDKSKVKRVLLFMGGNIGNFTLDDATNFIQELSNRLRPEDELFVGFDLKKDPRQIQAAYDDSQGITRAFNLNLLERLNNELEANFNLRGFEHYPYYNPETGEAKSFLVSQKDQVVHFNAIDKKVSFKKWELIYTEISQKYDQAMIEKMASDTGLKIFRQYFDSNQYFCNVIFKK</sequence>
<dbReference type="InterPro" id="IPR019257">
    <property type="entry name" value="MeTrfase_dom"/>
</dbReference>
<dbReference type="InterPro" id="IPR017804">
    <property type="entry name" value="MeTrfase_EgtD-like"/>
</dbReference>
<dbReference type="GO" id="GO:0032259">
    <property type="term" value="P:methylation"/>
    <property type="evidence" value="ECO:0007669"/>
    <property type="project" value="UniProtKB-KW"/>
</dbReference>
<evidence type="ECO:0000256" key="1">
    <source>
        <dbReference type="ARBA" id="ARBA00022603"/>
    </source>
</evidence>
<dbReference type="PANTHER" id="PTHR43397">
    <property type="entry name" value="ERGOTHIONEINE BIOSYNTHESIS PROTEIN 1"/>
    <property type="match status" value="1"/>
</dbReference>
<proteinExistence type="predicted"/>
<dbReference type="Pfam" id="PF10017">
    <property type="entry name" value="Methyltransf_33"/>
    <property type="match status" value="1"/>
</dbReference>
<evidence type="ECO:0000313" key="4">
    <source>
        <dbReference type="EMBL" id="NMM48224.1"/>
    </source>
</evidence>
<dbReference type="GO" id="GO:0008168">
    <property type="term" value="F:methyltransferase activity"/>
    <property type="evidence" value="ECO:0007669"/>
    <property type="project" value="UniProtKB-KW"/>
</dbReference>
<dbReference type="AlphaFoldDB" id="A0A848J164"/>
<evidence type="ECO:0000259" key="3">
    <source>
        <dbReference type="Pfam" id="PF10017"/>
    </source>
</evidence>
<name>A0A848J164_9BACT</name>
<keyword evidence="2 4" id="KW-0808">Transferase</keyword>
<dbReference type="InterPro" id="IPR029063">
    <property type="entry name" value="SAM-dependent_MTases_sf"/>
</dbReference>